<protein>
    <submittedName>
        <fullName evidence="2">Glycosyltransferase</fullName>
        <ecNumber evidence="2">2.4.-.-</ecNumber>
    </submittedName>
</protein>
<name>A0ABV1BU97_9FIRM</name>
<keyword evidence="3" id="KW-1185">Reference proteome</keyword>
<dbReference type="EMBL" id="JBBMER010000002">
    <property type="protein sequence ID" value="MEQ2378892.1"/>
    <property type="molecule type" value="Genomic_DNA"/>
</dbReference>
<dbReference type="Pfam" id="PF00534">
    <property type="entry name" value="Glycos_transf_1"/>
    <property type="match status" value="1"/>
</dbReference>
<feature type="domain" description="Glycosyl transferase family 1" evidence="1">
    <location>
        <begin position="189"/>
        <end position="340"/>
    </location>
</feature>
<keyword evidence="2" id="KW-0328">Glycosyltransferase</keyword>
<dbReference type="PANTHER" id="PTHR45947:SF3">
    <property type="entry name" value="SULFOQUINOVOSYL TRANSFERASE SQD2"/>
    <property type="match status" value="1"/>
</dbReference>
<evidence type="ECO:0000313" key="3">
    <source>
        <dbReference type="Proteomes" id="UP001442364"/>
    </source>
</evidence>
<dbReference type="InterPro" id="IPR001296">
    <property type="entry name" value="Glyco_trans_1"/>
</dbReference>
<proteinExistence type="predicted"/>
<evidence type="ECO:0000313" key="2">
    <source>
        <dbReference type="EMBL" id="MEQ2378892.1"/>
    </source>
</evidence>
<accession>A0ABV1BU97</accession>
<reference evidence="2 3" key="1">
    <citation type="submission" date="2024-03" db="EMBL/GenBank/DDBJ databases">
        <title>Human intestinal bacterial collection.</title>
        <authorList>
            <person name="Pauvert C."/>
            <person name="Hitch T.C.A."/>
            <person name="Clavel T."/>
        </authorList>
    </citation>
    <scope>NUCLEOTIDE SEQUENCE [LARGE SCALE GENOMIC DNA]</scope>
    <source>
        <strain evidence="2 3">CLA-AA-H255</strain>
    </source>
</reference>
<dbReference type="SUPFAM" id="SSF53756">
    <property type="entry name" value="UDP-Glycosyltransferase/glycogen phosphorylase"/>
    <property type="match status" value="1"/>
</dbReference>
<evidence type="ECO:0000259" key="1">
    <source>
        <dbReference type="Pfam" id="PF00534"/>
    </source>
</evidence>
<dbReference type="RefSeq" id="WP_349153257.1">
    <property type="nucleotide sequence ID" value="NZ_DAWCMB010000197.1"/>
</dbReference>
<keyword evidence="2" id="KW-0808">Transferase</keyword>
<dbReference type="GO" id="GO:0016757">
    <property type="term" value="F:glycosyltransferase activity"/>
    <property type="evidence" value="ECO:0007669"/>
    <property type="project" value="UniProtKB-KW"/>
</dbReference>
<dbReference type="Gene3D" id="3.40.50.2000">
    <property type="entry name" value="Glycogen Phosphorylase B"/>
    <property type="match status" value="2"/>
</dbReference>
<comment type="caution">
    <text evidence="2">The sequence shown here is derived from an EMBL/GenBank/DDBJ whole genome shotgun (WGS) entry which is preliminary data.</text>
</comment>
<dbReference type="InterPro" id="IPR050194">
    <property type="entry name" value="Glycosyltransferase_grp1"/>
</dbReference>
<sequence>MRILVIGQSDNPGGVETVIKRYYETVKDDVQFDLMVFTDICYDEEYYREHNSNIIFIKSAQFRQPFKYKKEIKTFFEQNRGIYSAIWFNCCDLANCGYIMKQAKKAGIKKRIIHAHNNQLMHTGKKRKFYELVHNYWKNNIDRYATDYWACSELAGEFFYKKSILESDNYRIINNAIEVKKYCRNTKIRDKVRTELGIGNNDIVVGHVGRFQYQKNHELLIDIYNSFHKKYSDSRLLLVGQGVEEAAIKDKVNKLKLEENVMFLGIRSDVNEIMQAMDVFVLPSRFEGLGIVLIEAQAAGLPCVTSKNVVPDIVNVTGNVEFVGLDEPVDRWVEAIEAQMNKAVDYEQSSIKVSQAGYDIEVEGDKFKHFIED</sequence>
<dbReference type="EC" id="2.4.-.-" evidence="2"/>
<dbReference type="Proteomes" id="UP001442364">
    <property type="component" value="Unassembled WGS sequence"/>
</dbReference>
<gene>
    <name evidence="2" type="ORF">WMO14_03195</name>
</gene>
<dbReference type="PANTHER" id="PTHR45947">
    <property type="entry name" value="SULFOQUINOVOSYL TRANSFERASE SQD2"/>
    <property type="match status" value="1"/>
</dbReference>
<organism evidence="2 3">
    <name type="scientific">[Lactobacillus] rogosae</name>
    <dbReference type="NCBI Taxonomy" id="706562"/>
    <lineage>
        <taxon>Bacteria</taxon>
        <taxon>Bacillati</taxon>
        <taxon>Bacillota</taxon>
        <taxon>Clostridia</taxon>
        <taxon>Lachnospirales</taxon>
        <taxon>Lachnospiraceae</taxon>
        <taxon>Lachnospira</taxon>
    </lineage>
</organism>